<dbReference type="RefSeq" id="XP_013756558.1">
    <property type="nucleotide sequence ID" value="XM_013901104.1"/>
</dbReference>
<name>A0A0L0DFC3_THETB</name>
<evidence type="ECO:0000256" key="5">
    <source>
        <dbReference type="PROSITE-ProRule" id="PRU00103"/>
    </source>
</evidence>
<feature type="transmembrane region" description="Helical" evidence="7">
    <location>
        <begin position="508"/>
        <end position="529"/>
    </location>
</feature>
<dbReference type="EMBL" id="GL349464">
    <property type="protein sequence ID" value="KNC51047.1"/>
    <property type="molecule type" value="Genomic_DNA"/>
</dbReference>
<keyword evidence="3 7" id="KW-1133">Transmembrane helix</keyword>
<feature type="compositionally biased region" description="Acidic residues" evidence="6">
    <location>
        <begin position="1352"/>
        <end position="1365"/>
    </location>
</feature>
<feature type="region of interest" description="Disordered" evidence="6">
    <location>
        <begin position="1158"/>
        <end position="1376"/>
    </location>
</feature>
<dbReference type="InterPro" id="IPR013057">
    <property type="entry name" value="AA_transpt_TM"/>
</dbReference>
<dbReference type="Pfam" id="PF01490">
    <property type="entry name" value="Aa_trans"/>
    <property type="match status" value="1"/>
</dbReference>
<accession>A0A0L0DFC3</accession>
<feature type="transmembrane region" description="Helical" evidence="7">
    <location>
        <begin position="420"/>
        <end position="443"/>
    </location>
</feature>
<dbReference type="InterPro" id="IPR021133">
    <property type="entry name" value="HEAT_type_2"/>
</dbReference>
<feature type="transmembrane region" description="Helical" evidence="7">
    <location>
        <begin position="326"/>
        <end position="344"/>
    </location>
</feature>
<evidence type="ECO:0000256" key="7">
    <source>
        <dbReference type="SAM" id="Phobius"/>
    </source>
</evidence>
<dbReference type="InterPro" id="IPR011009">
    <property type="entry name" value="Kinase-like_dom_sf"/>
</dbReference>
<feature type="repeat" description="HEAT" evidence="5">
    <location>
        <begin position="947"/>
        <end position="985"/>
    </location>
</feature>
<sequence length="1376" mass="142780">MDYTATWSPEVVSGDEAVYPRRLTGDNLAAPFGFDASASGVAPSMAASGPRLFRTVGEESSAGLQALSSGSHTGLVRRGTSTPSASRQTEYSLWMVGPINPYASSGAAEYMASSLRSGLFSSIPDSDRQSDGFDDPIAAAKPLLHSCGSDDYASLHSLNSDMPAAACEAGGMCESSPTISIPTAAALLAQTCLGAGALAIPYAFMTTGLGLGMALIVFVGMLSVFSFHILGESRDASGEHSYPDIAYYFYGTRALVAVQASLLCVLLGGIIAYAILIGDSLHPVVVHYTDYNGAAVSEHALLAYMMVLIFPLTLATSLRPLRHTTYLALVCLVYLLFVIALRFGQQAMSRELSVKVIQHSNHPSAAAVAAAVPKELVMVSVINGSVRVLLGVPIFMAAFLAQFNVVAVRDSLERPTPARFAAVSISAIAGAGIFYCGFGLLGYLSYGTEVRGDLLNNYSASDIYVNLGRVALTVVLACTYPLVFLPLRETTLGLIVTHVWASAPVTRLWFRIIVVLLLNGITYGVAYLAPNLSAVLALVGATCGNLLAFILPGMFGLKAFATGSAKRKASLALVVFGVVIGIAATAVIAVYWNEMLEKMGNQALSKFAYTVEEVEWSDGVWKVAPGRAKADGSEVTVFMADKQGEASSAVALELAERAARRLAGLRYPHMLAVVEVVDSASSLIVVTERVRPLAAVLGDGDLPPACKLMGVYALASALSFMHATAGMLHGGIGIDSVFVTPGLELRLGGLAFATPLTDPSELGGTMQRASAAGFLPSLAPFRAPEVLRAEWRSVGTPADVFALGGIIGCIFADLASEVASSDTLLSGEVVRALPPALAKVHRAMLSDAPAARPTVAQLAALPVFGSDPFVSLSLALDELAVQDDRAKARILARLDAAVETLPLAFCKYKAAPALAQSIEFGEPSAAVLAPLVKIGGRLDEDEFAKLILPAVIKLFSANDRAVRSSLLENLGSFAKHLPVSVVNSQIFPAIENGFIDRSALLRKLTLKSLLHLVDKLSTSTLDSRVLKHLARLQQDETPGIRANTTICLGKIAPHLSPGMQAKALIPAFTRAMRDDFEWSRVAGVKAMVASLPLFEPTIHATKILPSLGVLTIDGAANVRNAAFAAIDIVVASLKDHAAGLDAAAEASAAAAAANGATAIGSDPQPSGSGSGSSWFSSLKSMGKKLGSPAQVKQAKPTARPGAARPAAARPAAARPAAARPAAARPAAARPAAARPAVQSQPAPSLSLAAATAAVDDDDDGGGWGDLEDDDDGWNAWSDDDEAAAPVATASKASAVAMPASASVAAAAPAPAPAPALAPASVSRSLSLFDAIGADNDDGDDDDDDGGGGWDWGDMDDDDDDDDDDGQAMPPMDRKLD</sequence>
<dbReference type="GO" id="GO:0016020">
    <property type="term" value="C:membrane"/>
    <property type="evidence" value="ECO:0007669"/>
    <property type="project" value="UniProtKB-SubCell"/>
</dbReference>
<dbReference type="InterPro" id="IPR016024">
    <property type="entry name" value="ARM-type_fold"/>
</dbReference>
<feature type="transmembrane region" description="Helical" evidence="7">
    <location>
        <begin position="296"/>
        <end position="314"/>
    </location>
</feature>
<dbReference type="Gene3D" id="1.25.10.10">
    <property type="entry name" value="Leucine-rich Repeat Variant"/>
    <property type="match status" value="1"/>
</dbReference>
<evidence type="ECO:0000313" key="10">
    <source>
        <dbReference type="Proteomes" id="UP000054408"/>
    </source>
</evidence>
<evidence type="ECO:0000259" key="8">
    <source>
        <dbReference type="PROSITE" id="PS50011"/>
    </source>
</evidence>
<protein>
    <recommendedName>
        <fullName evidence="8">Protein kinase domain-containing protein</fullName>
    </recommendedName>
</protein>
<feature type="transmembrane region" description="Helical" evidence="7">
    <location>
        <begin position="252"/>
        <end position="276"/>
    </location>
</feature>
<evidence type="ECO:0000256" key="2">
    <source>
        <dbReference type="ARBA" id="ARBA00022692"/>
    </source>
</evidence>
<evidence type="ECO:0000256" key="4">
    <source>
        <dbReference type="ARBA" id="ARBA00023136"/>
    </source>
</evidence>
<reference evidence="9 10" key="1">
    <citation type="submission" date="2010-05" db="EMBL/GenBank/DDBJ databases">
        <title>The Genome Sequence of Thecamonas trahens ATCC 50062.</title>
        <authorList>
            <consortium name="The Broad Institute Genome Sequencing Platform"/>
            <person name="Russ C."/>
            <person name="Cuomo C."/>
            <person name="Shea T."/>
            <person name="Young S.K."/>
            <person name="Zeng Q."/>
            <person name="Koehrsen M."/>
            <person name="Haas B."/>
            <person name="Borodovsky M."/>
            <person name="Guigo R."/>
            <person name="Alvarado L."/>
            <person name="Berlin A."/>
            <person name="Bochicchio J."/>
            <person name="Borenstein D."/>
            <person name="Chapman S."/>
            <person name="Chen Z."/>
            <person name="Freedman E."/>
            <person name="Gellesch M."/>
            <person name="Goldberg J."/>
            <person name="Griggs A."/>
            <person name="Gujja S."/>
            <person name="Heilman E."/>
            <person name="Heiman D."/>
            <person name="Hepburn T."/>
            <person name="Howarth C."/>
            <person name="Jen D."/>
            <person name="Larson L."/>
            <person name="Mehta T."/>
            <person name="Park D."/>
            <person name="Pearson M."/>
            <person name="Roberts A."/>
            <person name="Saif S."/>
            <person name="Shenoy N."/>
            <person name="Sisk P."/>
            <person name="Stolte C."/>
            <person name="Sykes S."/>
            <person name="Thomson T."/>
            <person name="Walk T."/>
            <person name="White J."/>
            <person name="Yandava C."/>
            <person name="Burger G."/>
            <person name="Gray M.W."/>
            <person name="Holland P.W.H."/>
            <person name="King N."/>
            <person name="Lang F.B.F."/>
            <person name="Roger A.J."/>
            <person name="Ruiz-Trillo I."/>
            <person name="Lander E."/>
            <person name="Nusbaum C."/>
        </authorList>
    </citation>
    <scope>NUCLEOTIDE SEQUENCE [LARGE SCALE GENOMIC DNA]</scope>
    <source>
        <strain evidence="9 10">ATCC 50062</strain>
    </source>
</reference>
<dbReference type="Gene3D" id="1.10.510.10">
    <property type="entry name" value="Transferase(Phosphotransferase) domain 1"/>
    <property type="match status" value="1"/>
</dbReference>
<dbReference type="OrthoDB" id="447103at2759"/>
<feature type="transmembrane region" description="Helical" evidence="7">
    <location>
        <begin position="569"/>
        <end position="592"/>
    </location>
</feature>
<dbReference type="SMART" id="SM00220">
    <property type="entry name" value="S_TKc"/>
    <property type="match status" value="1"/>
</dbReference>
<organism evidence="9 10">
    <name type="scientific">Thecamonas trahens ATCC 50062</name>
    <dbReference type="NCBI Taxonomy" id="461836"/>
    <lineage>
        <taxon>Eukaryota</taxon>
        <taxon>Apusozoa</taxon>
        <taxon>Apusomonadida</taxon>
        <taxon>Apusomonadidae</taxon>
        <taxon>Thecamonas</taxon>
    </lineage>
</organism>
<dbReference type="STRING" id="461836.A0A0L0DFC3"/>
<feature type="compositionally biased region" description="Acidic residues" evidence="6">
    <location>
        <begin position="1334"/>
        <end position="1345"/>
    </location>
</feature>
<gene>
    <name evidence="9" type="ORF">AMSG_12027</name>
</gene>
<evidence type="ECO:0000313" key="9">
    <source>
        <dbReference type="EMBL" id="KNC51047.1"/>
    </source>
</evidence>
<dbReference type="InterPro" id="IPR000719">
    <property type="entry name" value="Prot_kinase_dom"/>
</dbReference>
<feature type="domain" description="Protein kinase" evidence="8">
    <location>
        <begin position="593"/>
        <end position="870"/>
    </location>
</feature>
<keyword evidence="10" id="KW-1185">Reference proteome</keyword>
<dbReference type="PROSITE" id="PS50011">
    <property type="entry name" value="PROTEIN_KINASE_DOM"/>
    <property type="match status" value="1"/>
</dbReference>
<feature type="transmembrane region" description="Helical" evidence="7">
    <location>
        <begin position="388"/>
        <end position="408"/>
    </location>
</feature>
<dbReference type="InterPro" id="IPR051177">
    <property type="entry name" value="CIK-Related_Protein"/>
</dbReference>
<proteinExistence type="predicted"/>
<feature type="compositionally biased region" description="Low complexity" evidence="6">
    <location>
        <begin position="1158"/>
        <end position="1187"/>
    </location>
</feature>
<dbReference type="PROSITE" id="PS50077">
    <property type="entry name" value="HEAT_REPEAT"/>
    <property type="match status" value="1"/>
</dbReference>
<evidence type="ECO:0000256" key="6">
    <source>
        <dbReference type="SAM" id="MobiDB-lite"/>
    </source>
</evidence>
<feature type="transmembrane region" description="Helical" evidence="7">
    <location>
        <begin position="535"/>
        <end position="557"/>
    </location>
</feature>
<dbReference type="PANTHER" id="PTHR12984">
    <property type="entry name" value="SCY1-RELATED S/T PROTEIN KINASE-LIKE"/>
    <property type="match status" value="1"/>
</dbReference>
<feature type="compositionally biased region" description="Low complexity" evidence="6">
    <location>
        <begin position="1198"/>
        <end position="1253"/>
    </location>
</feature>
<comment type="subcellular location">
    <subcellularLocation>
        <location evidence="1">Membrane</location>
    </subcellularLocation>
</comment>
<dbReference type="SUPFAM" id="SSF48371">
    <property type="entry name" value="ARM repeat"/>
    <property type="match status" value="1"/>
</dbReference>
<evidence type="ECO:0000256" key="1">
    <source>
        <dbReference type="ARBA" id="ARBA00004370"/>
    </source>
</evidence>
<feature type="transmembrane region" description="Helical" evidence="7">
    <location>
        <begin position="210"/>
        <end position="231"/>
    </location>
</feature>
<dbReference type="SUPFAM" id="SSF56112">
    <property type="entry name" value="Protein kinase-like (PK-like)"/>
    <property type="match status" value="1"/>
</dbReference>
<dbReference type="InterPro" id="IPR011989">
    <property type="entry name" value="ARM-like"/>
</dbReference>
<dbReference type="GeneID" id="25569942"/>
<feature type="transmembrane region" description="Helical" evidence="7">
    <location>
        <begin position="463"/>
        <end position="487"/>
    </location>
</feature>
<keyword evidence="4 7" id="KW-0472">Membrane</keyword>
<dbReference type="Proteomes" id="UP000054408">
    <property type="component" value="Unassembled WGS sequence"/>
</dbReference>
<dbReference type="Gene3D" id="3.30.200.20">
    <property type="entry name" value="Phosphorylase Kinase, domain 1"/>
    <property type="match status" value="1"/>
</dbReference>
<feature type="compositionally biased region" description="Low complexity" evidence="6">
    <location>
        <begin position="1283"/>
        <end position="1308"/>
    </location>
</feature>
<dbReference type="GO" id="GO:0005524">
    <property type="term" value="F:ATP binding"/>
    <property type="evidence" value="ECO:0007669"/>
    <property type="project" value="InterPro"/>
</dbReference>
<dbReference type="GO" id="GO:0004672">
    <property type="term" value="F:protein kinase activity"/>
    <property type="evidence" value="ECO:0007669"/>
    <property type="project" value="InterPro"/>
</dbReference>
<dbReference type="PANTHER" id="PTHR12984:SF3">
    <property type="entry name" value="N-TERMINAL KINASE-LIKE PROTEIN"/>
    <property type="match status" value="1"/>
</dbReference>
<feature type="compositionally biased region" description="Acidic residues" evidence="6">
    <location>
        <begin position="1254"/>
        <end position="1282"/>
    </location>
</feature>
<keyword evidence="2 7" id="KW-0812">Transmembrane</keyword>
<dbReference type="eggNOG" id="KOG1305">
    <property type="taxonomic scope" value="Eukaryota"/>
</dbReference>
<dbReference type="eggNOG" id="KOG1243">
    <property type="taxonomic scope" value="Eukaryota"/>
</dbReference>
<evidence type="ECO:0000256" key="3">
    <source>
        <dbReference type="ARBA" id="ARBA00022989"/>
    </source>
</evidence>